<evidence type="ECO:0000256" key="1">
    <source>
        <dbReference type="SAM" id="SignalP"/>
    </source>
</evidence>
<organism evidence="2 3">
    <name type="scientific">Drosophila simulans</name>
    <name type="common">Fruit fly</name>
    <dbReference type="NCBI Taxonomy" id="7240"/>
    <lineage>
        <taxon>Eukaryota</taxon>
        <taxon>Metazoa</taxon>
        <taxon>Ecdysozoa</taxon>
        <taxon>Arthropoda</taxon>
        <taxon>Hexapoda</taxon>
        <taxon>Insecta</taxon>
        <taxon>Pterygota</taxon>
        <taxon>Neoptera</taxon>
        <taxon>Endopterygota</taxon>
        <taxon>Diptera</taxon>
        <taxon>Brachycera</taxon>
        <taxon>Muscomorpha</taxon>
        <taxon>Ephydroidea</taxon>
        <taxon>Drosophilidae</taxon>
        <taxon>Drosophila</taxon>
        <taxon>Sophophora</taxon>
    </lineage>
</organism>
<sequence length="313" mass="36105">MSVRCFIAELCLALLLRKWDYEPISIETYSSDESLIKLDIKIERINRGVFGVTVKVDWNYDTTDETMVEANVLRSSTGDVSDYKLLPWAIPQQSLYEHMNTYYKDVSMKNFKHCSNIPQFEGKFQPPLPKQTYFGNKCVIDGDGLPEIRKWDYEPISIETYSSDESLIKLDIKIERINRGVFGVTVKVDWNYDTTDETMVEANVLRSSTGDVSDYKLLPWAIPQQSLYEHMNTYYKDVSMKNFKHCSNIPQFEGKFQPPLPKQTYFGNKCVIDGDGLPEIVPAGFYMIIMKCYGPGQPTWNTTSVFKITPKLM</sequence>
<dbReference type="AlphaFoldDB" id="B4QCC6"/>
<dbReference type="STRING" id="7240.B4QCC6"/>
<dbReference type="Pfam" id="PF06477">
    <property type="entry name" value="DUF1091"/>
    <property type="match status" value="2"/>
</dbReference>
<accession>B4QCC6</accession>
<keyword evidence="1" id="KW-0732">Signal</keyword>
<dbReference type="Bgee" id="FBgn0183108">
    <property type="expression patterns" value="Expressed in adult organism"/>
</dbReference>
<dbReference type="PANTHER" id="PTHR21112">
    <property type="entry name" value="CHEMOSENSORY PROTEIN A 29A-RELATED"/>
    <property type="match status" value="1"/>
</dbReference>
<dbReference type="PANTHER" id="PTHR21112:SF0">
    <property type="entry name" value="CHEMOSENSORY PROTEIN A 29A-RELATED"/>
    <property type="match status" value="1"/>
</dbReference>
<gene>
    <name evidence="2" type="primary">Dsim\GD11359</name>
    <name evidence="2" type="ORF">Dsim_GD11359</name>
</gene>
<dbReference type="HOGENOM" id="CLU_1039269_0_0_1"/>
<reference evidence="2 3" key="1">
    <citation type="journal article" date="2007" name="Nature">
        <title>Evolution of genes and genomes on the Drosophila phylogeny.</title>
        <authorList>
            <consortium name="Drosophila 12 Genomes Consortium"/>
            <person name="Clark A.G."/>
            <person name="Eisen M.B."/>
            <person name="Smith D.R."/>
            <person name="Bergman C.M."/>
            <person name="Oliver B."/>
            <person name="Markow T.A."/>
            <person name="Kaufman T.C."/>
            <person name="Kellis M."/>
            <person name="Gelbart W."/>
            <person name="Iyer V.N."/>
            <person name="Pollard D.A."/>
            <person name="Sackton T.B."/>
            <person name="Larracuente A.M."/>
            <person name="Singh N.D."/>
            <person name="Abad J.P."/>
            <person name="Abt D.N."/>
            <person name="Adryan B."/>
            <person name="Aguade M."/>
            <person name="Akashi H."/>
            <person name="Anderson W.W."/>
            <person name="Aquadro C.F."/>
            <person name="Ardell D.H."/>
            <person name="Arguello R."/>
            <person name="Artieri C.G."/>
            <person name="Barbash D.A."/>
            <person name="Barker D."/>
            <person name="Barsanti P."/>
            <person name="Batterham P."/>
            <person name="Batzoglou S."/>
            <person name="Begun D."/>
            <person name="Bhutkar A."/>
            <person name="Blanco E."/>
            <person name="Bosak S.A."/>
            <person name="Bradley R.K."/>
            <person name="Brand A.D."/>
            <person name="Brent M.R."/>
            <person name="Brooks A.N."/>
            <person name="Brown R.H."/>
            <person name="Butlin R.K."/>
            <person name="Caggese C."/>
            <person name="Calvi B.R."/>
            <person name="Bernardo de Carvalho A."/>
            <person name="Caspi A."/>
            <person name="Castrezana S."/>
            <person name="Celniker S.E."/>
            <person name="Chang J.L."/>
            <person name="Chapple C."/>
            <person name="Chatterji S."/>
            <person name="Chinwalla A."/>
            <person name="Civetta A."/>
            <person name="Clifton S.W."/>
            <person name="Comeron J.M."/>
            <person name="Costello J.C."/>
            <person name="Coyne J.A."/>
            <person name="Daub J."/>
            <person name="David R.G."/>
            <person name="Delcher A.L."/>
            <person name="Delehaunty K."/>
            <person name="Do C.B."/>
            <person name="Ebling H."/>
            <person name="Edwards K."/>
            <person name="Eickbush T."/>
            <person name="Evans J.D."/>
            <person name="Filipski A."/>
            <person name="Findeiss S."/>
            <person name="Freyhult E."/>
            <person name="Fulton L."/>
            <person name="Fulton R."/>
            <person name="Garcia A.C."/>
            <person name="Gardiner A."/>
            <person name="Garfield D.A."/>
            <person name="Garvin B.E."/>
            <person name="Gibson G."/>
            <person name="Gilbert D."/>
            <person name="Gnerre S."/>
            <person name="Godfrey J."/>
            <person name="Good R."/>
            <person name="Gotea V."/>
            <person name="Gravely B."/>
            <person name="Greenberg A.J."/>
            <person name="Griffiths-Jones S."/>
            <person name="Gross S."/>
            <person name="Guigo R."/>
            <person name="Gustafson E.A."/>
            <person name="Haerty W."/>
            <person name="Hahn M.W."/>
            <person name="Halligan D.L."/>
            <person name="Halpern A.L."/>
            <person name="Halter G.M."/>
            <person name="Han M.V."/>
            <person name="Heger A."/>
            <person name="Hillier L."/>
            <person name="Hinrichs A.S."/>
            <person name="Holmes I."/>
            <person name="Hoskins R.A."/>
            <person name="Hubisz M.J."/>
            <person name="Hultmark D."/>
            <person name="Huntley M.A."/>
            <person name="Jaffe D.B."/>
            <person name="Jagadeeshan S."/>
            <person name="Jeck W.R."/>
            <person name="Johnson J."/>
            <person name="Jones C.D."/>
            <person name="Jordan W.C."/>
            <person name="Karpen G.H."/>
            <person name="Kataoka E."/>
            <person name="Keightley P.D."/>
            <person name="Kheradpour P."/>
            <person name="Kirkness E.F."/>
            <person name="Koerich L.B."/>
            <person name="Kristiansen K."/>
            <person name="Kudrna D."/>
            <person name="Kulathinal R.J."/>
            <person name="Kumar S."/>
            <person name="Kwok R."/>
            <person name="Lander E."/>
            <person name="Langley C.H."/>
            <person name="Lapoint R."/>
            <person name="Lazzaro B.P."/>
            <person name="Lee S.J."/>
            <person name="Levesque L."/>
            <person name="Li R."/>
            <person name="Lin C.F."/>
            <person name="Lin M.F."/>
            <person name="Lindblad-Toh K."/>
            <person name="Llopart A."/>
            <person name="Long M."/>
            <person name="Low L."/>
            <person name="Lozovsky E."/>
            <person name="Lu J."/>
            <person name="Luo M."/>
            <person name="Machado C.A."/>
            <person name="Makalowski W."/>
            <person name="Marzo M."/>
            <person name="Matsuda M."/>
            <person name="Matzkin L."/>
            <person name="McAllister B."/>
            <person name="McBride C.S."/>
            <person name="McKernan B."/>
            <person name="McKernan K."/>
            <person name="Mendez-Lago M."/>
            <person name="Minx P."/>
            <person name="Mollenhauer M.U."/>
            <person name="Montooth K."/>
            <person name="Mount S.M."/>
            <person name="Mu X."/>
            <person name="Myers E."/>
            <person name="Negre B."/>
            <person name="Newfeld S."/>
            <person name="Nielsen R."/>
            <person name="Noor M.A."/>
            <person name="O'Grady P."/>
            <person name="Pachter L."/>
            <person name="Papaceit M."/>
            <person name="Parisi M.J."/>
            <person name="Parisi M."/>
            <person name="Parts L."/>
            <person name="Pedersen J.S."/>
            <person name="Pesole G."/>
            <person name="Phillippy A.M."/>
            <person name="Ponting C.P."/>
            <person name="Pop M."/>
            <person name="Porcelli D."/>
            <person name="Powell J.R."/>
            <person name="Prohaska S."/>
            <person name="Pruitt K."/>
            <person name="Puig M."/>
            <person name="Quesneville H."/>
            <person name="Ram K.R."/>
            <person name="Rand D."/>
            <person name="Rasmussen M.D."/>
            <person name="Reed L.K."/>
            <person name="Reenan R."/>
            <person name="Reily A."/>
            <person name="Remington K.A."/>
            <person name="Rieger T.T."/>
            <person name="Ritchie M.G."/>
            <person name="Robin C."/>
            <person name="Rogers Y.H."/>
            <person name="Rohde C."/>
            <person name="Rozas J."/>
            <person name="Rubenfield M.J."/>
            <person name="Ruiz A."/>
            <person name="Russo S."/>
            <person name="Salzberg S.L."/>
            <person name="Sanchez-Gracia A."/>
            <person name="Saranga D.J."/>
            <person name="Sato H."/>
            <person name="Schaeffer S.W."/>
            <person name="Schatz M.C."/>
            <person name="Schlenke T."/>
            <person name="Schwartz R."/>
            <person name="Segarra C."/>
            <person name="Singh R.S."/>
            <person name="Sirot L."/>
            <person name="Sirota M."/>
            <person name="Sisneros N.B."/>
            <person name="Smith C.D."/>
            <person name="Smith T.F."/>
            <person name="Spieth J."/>
            <person name="Stage D.E."/>
            <person name="Stark A."/>
            <person name="Stephan W."/>
            <person name="Strausberg R.L."/>
            <person name="Strempel S."/>
            <person name="Sturgill D."/>
            <person name="Sutton G."/>
            <person name="Sutton G.G."/>
            <person name="Tao W."/>
            <person name="Teichmann S."/>
            <person name="Tobari Y.N."/>
            <person name="Tomimura Y."/>
            <person name="Tsolas J.M."/>
            <person name="Valente V.L."/>
            <person name="Venter E."/>
            <person name="Venter J.C."/>
            <person name="Vicario S."/>
            <person name="Vieira F.G."/>
            <person name="Vilella A.J."/>
            <person name="Villasante A."/>
            <person name="Walenz B."/>
            <person name="Wang J."/>
            <person name="Wasserman M."/>
            <person name="Watts T."/>
            <person name="Wilson D."/>
            <person name="Wilson R.K."/>
            <person name="Wing R.A."/>
            <person name="Wolfner M.F."/>
            <person name="Wong A."/>
            <person name="Wong G.K."/>
            <person name="Wu C.I."/>
            <person name="Wu G."/>
            <person name="Yamamoto D."/>
            <person name="Yang H.P."/>
            <person name="Yang S.P."/>
            <person name="Yorke J.A."/>
            <person name="Yoshida K."/>
            <person name="Zdobnov E."/>
            <person name="Zhang P."/>
            <person name="Zhang Y."/>
            <person name="Zimin A.V."/>
            <person name="Baldwin J."/>
            <person name="Abdouelleil A."/>
            <person name="Abdulkadir J."/>
            <person name="Abebe A."/>
            <person name="Abera B."/>
            <person name="Abreu J."/>
            <person name="Acer S.C."/>
            <person name="Aftuck L."/>
            <person name="Alexander A."/>
            <person name="An P."/>
            <person name="Anderson E."/>
            <person name="Anderson S."/>
            <person name="Arachi H."/>
            <person name="Azer M."/>
            <person name="Bachantsang P."/>
            <person name="Barry A."/>
            <person name="Bayul T."/>
            <person name="Berlin A."/>
            <person name="Bessette D."/>
            <person name="Bloom T."/>
            <person name="Blye J."/>
            <person name="Boguslavskiy L."/>
            <person name="Bonnet C."/>
            <person name="Boukhgalter B."/>
            <person name="Bourzgui I."/>
            <person name="Brown A."/>
            <person name="Cahill P."/>
            <person name="Channer S."/>
            <person name="Cheshatsang Y."/>
            <person name="Chuda L."/>
            <person name="Citroen M."/>
            <person name="Collymore A."/>
            <person name="Cooke P."/>
            <person name="Costello M."/>
            <person name="D'Aco K."/>
            <person name="Daza R."/>
            <person name="De Haan G."/>
            <person name="DeGray S."/>
            <person name="DeMaso C."/>
            <person name="Dhargay N."/>
            <person name="Dooley K."/>
            <person name="Dooley E."/>
            <person name="Doricent M."/>
            <person name="Dorje P."/>
            <person name="Dorjee K."/>
            <person name="Dupes A."/>
            <person name="Elong R."/>
            <person name="Falk J."/>
            <person name="Farina A."/>
            <person name="Faro S."/>
            <person name="Ferguson D."/>
            <person name="Fisher S."/>
            <person name="Foley C.D."/>
            <person name="Franke A."/>
            <person name="Friedrich D."/>
            <person name="Gadbois L."/>
            <person name="Gearin G."/>
            <person name="Gearin C.R."/>
            <person name="Giannoukos G."/>
            <person name="Goode T."/>
            <person name="Graham J."/>
            <person name="Grandbois E."/>
            <person name="Grewal S."/>
            <person name="Gyaltsen K."/>
            <person name="Hafez N."/>
            <person name="Hagos B."/>
            <person name="Hall J."/>
            <person name="Henson C."/>
            <person name="Hollinger A."/>
            <person name="Honan T."/>
            <person name="Huard M.D."/>
            <person name="Hughes L."/>
            <person name="Hurhula B."/>
            <person name="Husby M.E."/>
            <person name="Kamat A."/>
            <person name="Kanga B."/>
            <person name="Kashin S."/>
            <person name="Khazanovich D."/>
            <person name="Kisner P."/>
            <person name="Lance K."/>
            <person name="Lara M."/>
            <person name="Lee W."/>
            <person name="Lennon N."/>
            <person name="Letendre F."/>
            <person name="LeVine R."/>
            <person name="Lipovsky A."/>
            <person name="Liu X."/>
            <person name="Liu J."/>
            <person name="Liu S."/>
            <person name="Lokyitsang T."/>
            <person name="Lokyitsang Y."/>
            <person name="Lubonja R."/>
            <person name="Lui A."/>
            <person name="MacDonald P."/>
            <person name="Magnisalis V."/>
            <person name="Maru K."/>
            <person name="Matthews C."/>
            <person name="McCusker W."/>
            <person name="McDonough S."/>
            <person name="Mehta T."/>
            <person name="Meldrim J."/>
            <person name="Meneus L."/>
            <person name="Mihai O."/>
            <person name="Mihalev A."/>
            <person name="Mihova T."/>
            <person name="Mittelman R."/>
            <person name="Mlenga V."/>
            <person name="Montmayeur A."/>
            <person name="Mulrain L."/>
            <person name="Navidi A."/>
            <person name="Naylor J."/>
            <person name="Negash T."/>
            <person name="Nguyen T."/>
            <person name="Nguyen N."/>
            <person name="Nicol R."/>
            <person name="Norbu C."/>
            <person name="Norbu N."/>
            <person name="Novod N."/>
            <person name="O'Neill B."/>
            <person name="Osman S."/>
            <person name="Markiewicz E."/>
            <person name="Oyono O.L."/>
            <person name="Patti C."/>
            <person name="Phunkhang P."/>
            <person name="Pierre F."/>
            <person name="Priest M."/>
            <person name="Raghuraman S."/>
            <person name="Rege F."/>
            <person name="Reyes R."/>
            <person name="Rise C."/>
            <person name="Rogov P."/>
            <person name="Ross K."/>
            <person name="Ryan E."/>
            <person name="Settipalli S."/>
            <person name="Shea T."/>
            <person name="Sherpa N."/>
            <person name="Shi L."/>
            <person name="Shih D."/>
            <person name="Sparrow T."/>
            <person name="Spaulding J."/>
            <person name="Stalker J."/>
            <person name="Stange-Thomann N."/>
            <person name="Stavropoulos S."/>
            <person name="Stone C."/>
            <person name="Strader C."/>
            <person name="Tesfaye S."/>
            <person name="Thomson T."/>
            <person name="Thoulutsang Y."/>
            <person name="Thoulutsang D."/>
            <person name="Topham K."/>
            <person name="Topping I."/>
            <person name="Tsamla T."/>
            <person name="Vassiliev H."/>
            <person name="Vo A."/>
            <person name="Wangchuk T."/>
            <person name="Wangdi T."/>
            <person name="Weiand M."/>
            <person name="Wilkinson J."/>
            <person name="Wilson A."/>
            <person name="Yadav S."/>
            <person name="Young G."/>
            <person name="Yu Q."/>
            <person name="Zembek L."/>
            <person name="Zhong D."/>
            <person name="Zimmer A."/>
            <person name="Zwirko Z."/>
            <person name="Jaffe D.B."/>
            <person name="Alvarez P."/>
            <person name="Brockman W."/>
            <person name="Butler J."/>
            <person name="Chin C."/>
            <person name="Gnerre S."/>
            <person name="Grabherr M."/>
            <person name="Kleber M."/>
            <person name="Mauceli E."/>
            <person name="MacCallum I."/>
        </authorList>
    </citation>
    <scope>NUCLEOTIDE SEQUENCE [LARGE SCALE GENOMIC DNA]</scope>
    <source>
        <strain evidence="3">white501</strain>
    </source>
</reference>
<dbReference type="OMA" id="KAESCVI"/>
<proteinExistence type="predicted"/>
<feature type="signal peptide" evidence="1">
    <location>
        <begin position="1"/>
        <end position="21"/>
    </location>
</feature>
<keyword evidence="3" id="KW-1185">Reference proteome</keyword>
<dbReference type="EMBL" id="CM000362">
    <property type="protein sequence ID" value="EDX07650.1"/>
    <property type="molecule type" value="Genomic_DNA"/>
</dbReference>
<feature type="chain" id="PRO_5002820543" evidence="1">
    <location>
        <begin position="22"/>
        <end position="313"/>
    </location>
</feature>
<dbReference type="InterPro" id="IPR010512">
    <property type="entry name" value="DUF1091"/>
</dbReference>
<evidence type="ECO:0000313" key="3">
    <source>
        <dbReference type="Proteomes" id="UP000000304"/>
    </source>
</evidence>
<protein>
    <submittedName>
        <fullName evidence="2">GD11359</fullName>
    </submittedName>
</protein>
<dbReference type="PhylomeDB" id="B4QCC6"/>
<dbReference type="Proteomes" id="UP000000304">
    <property type="component" value="Chromosome 2R"/>
</dbReference>
<dbReference type="OrthoDB" id="8043478at2759"/>
<evidence type="ECO:0000313" key="2">
    <source>
        <dbReference type="EMBL" id="EDX07650.1"/>
    </source>
</evidence>
<name>B4QCC6_DROSI</name>